<evidence type="ECO:0000256" key="3">
    <source>
        <dbReference type="ARBA" id="ARBA00022475"/>
    </source>
</evidence>
<feature type="transmembrane region" description="Helical" evidence="7">
    <location>
        <begin position="170"/>
        <end position="194"/>
    </location>
</feature>
<feature type="transmembrane region" description="Helical" evidence="7">
    <location>
        <begin position="200"/>
        <end position="222"/>
    </location>
</feature>
<feature type="transmembrane region" description="Helical" evidence="7">
    <location>
        <begin position="20"/>
        <end position="39"/>
    </location>
</feature>
<keyword evidence="4 7" id="KW-0812">Transmembrane</keyword>
<dbReference type="InterPro" id="IPR052031">
    <property type="entry name" value="Membrane_Transporter-Flippase"/>
</dbReference>
<evidence type="ECO:0000256" key="6">
    <source>
        <dbReference type="ARBA" id="ARBA00023136"/>
    </source>
</evidence>
<keyword evidence="3" id="KW-1003">Cell membrane</keyword>
<dbReference type="PANTHER" id="PTHR43549:SF3">
    <property type="entry name" value="MULTIDRUG RESISTANCE PROTEIN YPNP-RELATED"/>
    <property type="match status" value="1"/>
</dbReference>
<gene>
    <name evidence="8" type="ORF">SAMN04515656_11176</name>
</gene>
<comment type="subcellular location">
    <subcellularLocation>
        <location evidence="1">Cell membrane</location>
        <topology evidence="1">Multi-pass membrane protein</topology>
    </subcellularLocation>
</comment>
<keyword evidence="5 7" id="KW-1133">Transmembrane helix</keyword>
<keyword evidence="6 7" id="KW-0472">Membrane</keyword>
<feature type="transmembrane region" description="Helical" evidence="7">
    <location>
        <begin position="59"/>
        <end position="83"/>
    </location>
</feature>
<reference evidence="8 9" key="1">
    <citation type="submission" date="2016-10" db="EMBL/GenBank/DDBJ databases">
        <authorList>
            <person name="de Groot N.N."/>
        </authorList>
    </citation>
    <scope>NUCLEOTIDE SEQUENCE [LARGE SCALE GENOMIC DNA]</scope>
    <source>
        <strain evidence="8 9">SR12</strain>
    </source>
</reference>
<dbReference type="GO" id="GO:0042910">
    <property type="term" value="F:xenobiotic transmembrane transporter activity"/>
    <property type="evidence" value="ECO:0007669"/>
    <property type="project" value="InterPro"/>
</dbReference>
<evidence type="ECO:0000256" key="7">
    <source>
        <dbReference type="SAM" id="Phobius"/>
    </source>
</evidence>
<dbReference type="NCBIfam" id="TIGR00797">
    <property type="entry name" value="matE"/>
    <property type="match status" value="1"/>
</dbReference>
<dbReference type="PIRSF" id="PIRSF006603">
    <property type="entry name" value="DinF"/>
    <property type="match status" value="1"/>
</dbReference>
<feature type="transmembrane region" description="Helical" evidence="7">
    <location>
        <begin position="404"/>
        <end position="422"/>
    </location>
</feature>
<organism evidence="8 9">
    <name type="scientific">Eubacterium aggregans</name>
    <dbReference type="NCBI Taxonomy" id="81409"/>
    <lineage>
        <taxon>Bacteria</taxon>
        <taxon>Bacillati</taxon>
        <taxon>Bacillota</taxon>
        <taxon>Clostridia</taxon>
        <taxon>Eubacteriales</taxon>
        <taxon>Eubacteriaceae</taxon>
        <taxon>Eubacterium</taxon>
    </lineage>
</organism>
<dbReference type="GO" id="GO:0005886">
    <property type="term" value="C:plasma membrane"/>
    <property type="evidence" value="ECO:0007669"/>
    <property type="project" value="UniProtKB-SubCell"/>
</dbReference>
<feature type="transmembrane region" description="Helical" evidence="7">
    <location>
        <begin position="329"/>
        <end position="350"/>
    </location>
</feature>
<dbReference type="AlphaFoldDB" id="A0A1H4BGZ7"/>
<keyword evidence="2" id="KW-0813">Transport</keyword>
<dbReference type="STRING" id="81409.SAMN04515656_11176"/>
<evidence type="ECO:0000313" key="8">
    <source>
        <dbReference type="EMBL" id="SEA47449.1"/>
    </source>
</evidence>
<feature type="transmembrane region" description="Helical" evidence="7">
    <location>
        <begin position="266"/>
        <end position="286"/>
    </location>
</feature>
<protein>
    <submittedName>
        <fullName evidence="8">Putative efflux protein, MATE family</fullName>
    </submittedName>
</protein>
<dbReference type="InterPro" id="IPR048279">
    <property type="entry name" value="MdtK-like"/>
</dbReference>
<evidence type="ECO:0000256" key="2">
    <source>
        <dbReference type="ARBA" id="ARBA00022448"/>
    </source>
</evidence>
<feature type="transmembrane region" description="Helical" evidence="7">
    <location>
        <begin position="138"/>
        <end position="158"/>
    </location>
</feature>
<dbReference type="RefSeq" id="WP_242911627.1">
    <property type="nucleotide sequence ID" value="NZ_FNRK01000011.1"/>
</dbReference>
<evidence type="ECO:0000313" key="9">
    <source>
        <dbReference type="Proteomes" id="UP000199394"/>
    </source>
</evidence>
<keyword evidence="9" id="KW-1185">Reference proteome</keyword>
<feature type="transmembrane region" description="Helical" evidence="7">
    <location>
        <begin position="362"/>
        <end position="383"/>
    </location>
</feature>
<proteinExistence type="predicted"/>
<evidence type="ECO:0000256" key="1">
    <source>
        <dbReference type="ARBA" id="ARBA00004651"/>
    </source>
</evidence>
<dbReference type="GO" id="GO:0015297">
    <property type="term" value="F:antiporter activity"/>
    <property type="evidence" value="ECO:0007669"/>
    <property type="project" value="InterPro"/>
</dbReference>
<feature type="transmembrane region" description="Helical" evidence="7">
    <location>
        <begin position="428"/>
        <end position="448"/>
    </location>
</feature>
<sequence length="451" mass="48835">MKPQNAMDRMRTMPVPQLMLAMGIPMILSMAFQALYNIVDSAFVSNMASGGEAGLNALTLAFPVQMLMVAVAIGTGVGTNALLARSLGAGNLKKASRITGNAIFLGLIITGLCMLFGHFGVPTYIATQTANPQISEMAVSYLQICCVVSFGIVFFGIFEKLLQATGRSTYSTIAQITGAVVNIILDPIMIYGLFGIPATGIIGAAWATVIGQIASFLLALLFHLKHNKELKNNLQDLRPDWHILRQIYAIGLPAIISQALMSVMTYALNIIFVGISESVVTAYGLYYKIQQFILFAAFGLRDAITPIISFSHGMHNTTRVREGIKYGMLYTLAIMVLGLTILEISAVPLSQVFGLSGETQDLCIQAIHIVSISFLFAGPNIAFQGVFQALDSGLDSLIISVCRQFLFVIPLAWIFTHIVIANPQAVQLIWTVFPIAEFITLGIACILLKRK</sequence>
<dbReference type="Proteomes" id="UP000199394">
    <property type="component" value="Unassembled WGS sequence"/>
</dbReference>
<dbReference type="Pfam" id="PF01554">
    <property type="entry name" value="MatE"/>
    <property type="match status" value="2"/>
</dbReference>
<evidence type="ECO:0000256" key="5">
    <source>
        <dbReference type="ARBA" id="ARBA00022989"/>
    </source>
</evidence>
<feature type="transmembrane region" description="Helical" evidence="7">
    <location>
        <begin position="103"/>
        <end position="126"/>
    </location>
</feature>
<name>A0A1H4BGZ7_9FIRM</name>
<evidence type="ECO:0000256" key="4">
    <source>
        <dbReference type="ARBA" id="ARBA00022692"/>
    </source>
</evidence>
<dbReference type="PANTHER" id="PTHR43549">
    <property type="entry name" value="MULTIDRUG RESISTANCE PROTEIN YPNP-RELATED"/>
    <property type="match status" value="1"/>
</dbReference>
<dbReference type="EMBL" id="FNRK01000011">
    <property type="protein sequence ID" value="SEA47449.1"/>
    <property type="molecule type" value="Genomic_DNA"/>
</dbReference>
<accession>A0A1H4BGZ7</accession>
<dbReference type="InterPro" id="IPR002528">
    <property type="entry name" value="MATE_fam"/>
</dbReference>